<comment type="caution">
    <text evidence="3">The sequence shown here is derived from an EMBL/GenBank/DDBJ whole genome shotgun (WGS) entry which is preliminary data.</text>
</comment>
<evidence type="ECO:0000256" key="2">
    <source>
        <dbReference type="SAM" id="SignalP"/>
    </source>
</evidence>
<reference evidence="3 4" key="1">
    <citation type="submission" date="2019-07" db="EMBL/GenBank/DDBJ databases">
        <title>Rhodotorula toruloides NBRC10032 genome sequencing.</title>
        <authorList>
            <person name="Shida Y."/>
            <person name="Takaku H."/>
            <person name="Ogasawara W."/>
            <person name="Mori K."/>
        </authorList>
    </citation>
    <scope>NUCLEOTIDE SEQUENCE [LARGE SCALE GENOMIC DNA]</scope>
    <source>
        <strain evidence="3 4">NBRC10032</strain>
    </source>
</reference>
<dbReference type="EMBL" id="BJWK01000008">
    <property type="protein sequence ID" value="GEM09394.1"/>
    <property type="molecule type" value="Genomic_DNA"/>
</dbReference>
<accession>A0A511KIW8</accession>
<evidence type="ECO:0000256" key="1">
    <source>
        <dbReference type="SAM" id="MobiDB-lite"/>
    </source>
</evidence>
<sequence length="201" mass="20854">MLLRSTLLLGRSLLLQTRTYATPAAAAADLPVAPPTDSRPFAPPATFGEKDTTGRKGLGQVRMPDMEHVERGSGGAEEEEVVRVPTAPDTYRTRSSSPDVDPLPSNPMPSISTAAHPSTMPGGGPSSNVTGEDVLADSENSGISHASEGKHHHGGGHGGKHGKGYDRPLNLEEKQGLYVLAGIVAGGLGLSTITAPRSKHE</sequence>
<keyword evidence="2" id="KW-0732">Signal</keyword>
<dbReference type="OrthoDB" id="2529500at2759"/>
<feature type="compositionally biased region" description="Basic residues" evidence="1">
    <location>
        <begin position="150"/>
        <end position="162"/>
    </location>
</feature>
<protein>
    <submittedName>
        <fullName evidence="3">Uncharacterized protein</fullName>
    </submittedName>
</protein>
<gene>
    <name evidence="3" type="ORF">Rt10032_c08g3411</name>
</gene>
<feature type="chain" id="PRO_5022209121" evidence="2">
    <location>
        <begin position="22"/>
        <end position="201"/>
    </location>
</feature>
<dbReference type="Proteomes" id="UP000321518">
    <property type="component" value="Unassembled WGS sequence"/>
</dbReference>
<feature type="signal peptide" evidence="2">
    <location>
        <begin position="1"/>
        <end position="21"/>
    </location>
</feature>
<feature type="region of interest" description="Disordered" evidence="1">
    <location>
        <begin position="26"/>
        <end position="168"/>
    </location>
</feature>
<organism evidence="3 4">
    <name type="scientific">Rhodotorula toruloides</name>
    <name type="common">Yeast</name>
    <name type="synonym">Rhodosporidium toruloides</name>
    <dbReference type="NCBI Taxonomy" id="5286"/>
    <lineage>
        <taxon>Eukaryota</taxon>
        <taxon>Fungi</taxon>
        <taxon>Dikarya</taxon>
        <taxon>Basidiomycota</taxon>
        <taxon>Pucciniomycotina</taxon>
        <taxon>Microbotryomycetes</taxon>
        <taxon>Sporidiobolales</taxon>
        <taxon>Sporidiobolaceae</taxon>
        <taxon>Rhodotorula</taxon>
    </lineage>
</organism>
<proteinExistence type="predicted"/>
<name>A0A511KIW8_RHOTO</name>
<evidence type="ECO:0000313" key="4">
    <source>
        <dbReference type="Proteomes" id="UP000321518"/>
    </source>
</evidence>
<dbReference type="AlphaFoldDB" id="A0A511KIW8"/>
<evidence type="ECO:0000313" key="3">
    <source>
        <dbReference type="EMBL" id="GEM09394.1"/>
    </source>
</evidence>